<dbReference type="InterPro" id="IPR026769">
    <property type="entry name" value="Mic13"/>
</dbReference>
<dbReference type="OrthoDB" id="5948578at2759"/>
<comment type="caution">
    <text evidence="10">The sequence shown here is derived from an EMBL/GenBank/DDBJ whole genome shotgun (WGS) entry which is preliminary data.</text>
</comment>
<sequence length="136" mass="15068">MGIIKFAVKSSVAGGLVYWTVQEGLWGRSDESINFYNRIYSTVSPYIKKNIPKEVVNEVNFLLKKLPDLPSVNSMANWTGCMWNRGVKTSIRFIADLPDHISNGIESIKSMPALQAPADSSSAEKSSATVKKDEKK</sequence>
<evidence type="ECO:0000256" key="5">
    <source>
        <dbReference type="ARBA" id="ARBA00022989"/>
    </source>
</evidence>
<dbReference type="EMBL" id="CAJNRD030001124">
    <property type="protein sequence ID" value="CAG5106318.1"/>
    <property type="molecule type" value="Genomic_DNA"/>
</dbReference>
<accession>A0A8J2HQ99</accession>
<comment type="function">
    <text evidence="8">Component of the MICOS complex, a large protein complex of the mitochondrial inner membrane that plays crucial roles in the maintenance of crista junctions, inner membrane architecture, and formation of contact sites to the outer membrane.</text>
</comment>
<dbReference type="Pfam" id="PF15884">
    <property type="entry name" value="QIL1"/>
    <property type="match status" value="1"/>
</dbReference>
<keyword evidence="6 8" id="KW-0496">Mitochondrion</keyword>
<evidence type="ECO:0000256" key="2">
    <source>
        <dbReference type="ARBA" id="ARBA00006771"/>
    </source>
</evidence>
<dbReference type="GO" id="GO:0044284">
    <property type="term" value="C:mitochondrial crista junction"/>
    <property type="evidence" value="ECO:0007669"/>
    <property type="project" value="TreeGrafter"/>
</dbReference>
<dbReference type="GO" id="GO:0061617">
    <property type="term" value="C:MICOS complex"/>
    <property type="evidence" value="ECO:0007669"/>
    <property type="project" value="UniProtKB-UniRule"/>
</dbReference>
<evidence type="ECO:0000256" key="9">
    <source>
        <dbReference type="SAM" id="MobiDB-lite"/>
    </source>
</evidence>
<feature type="region of interest" description="Disordered" evidence="9">
    <location>
        <begin position="113"/>
        <end position="136"/>
    </location>
</feature>
<dbReference type="PANTHER" id="PTHR31816:SF3">
    <property type="entry name" value="MICOS COMPLEX SUBUNIT MIC13"/>
    <property type="match status" value="1"/>
</dbReference>
<dbReference type="Proteomes" id="UP000786811">
    <property type="component" value="Unassembled WGS sequence"/>
</dbReference>
<comment type="similarity">
    <text evidence="2 8">Belongs to the MICOS complex subunit Mic13 family.</text>
</comment>
<keyword evidence="7" id="KW-0472">Membrane</keyword>
<evidence type="ECO:0000256" key="6">
    <source>
        <dbReference type="ARBA" id="ARBA00023128"/>
    </source>
</evidence>
<dbReference type="PANTHER" id="PTHR31816">
    <property type="entry name" value="MICOS COMPLEX SUBUNIT MIC13"/>
    <property type="match status" value="1"/>
</dbReference>
<comment type="subunit">
    <text evidence="8">Component of the mitochondrial contact site and cristae organizing system (MICOS) complex.</text>
</comment>
<keyword evidence="4 8" id="KW-0999">Mitochondrion inner membrane</keyword>
<evidence type="ECO:0000256" key="4">
    <source>
        <dbReference type="ARBA" id="ARBA00022792"/>
    </source>
</evidence>
<organism evidence="10 11">
    <name type="scientific">Cotesia congregata</name>
    <name type="common">Parasitoid wasp</name>
    <name type="synonym">Apanteles congregatus</name>
    <dbReference type="NCBI Taxonomy" id="51543"/>
    <lineage>
        <taxon>Eukaryota</taxon>
        <taxon>Metazoa</taxon>
        <taxon>Ecdysozoa</taxon>
        <taxon>Arthropoda</taxon>
        <taxon>Hexapoda</taxon>
        <taxon>Insecta</taxon>
        <taxon>Pterygota</taxon>
        <taxon>Neoptera</taxon>
        <taxon>Endopterygota</taxon>
        <taxon>Hymenoptera</taxon>
        <taxon>Apocrita</taxon>
        <taxon>Ichneumonoidea</taxon>
        <taxon>Braconidae</taxon>
        <taxon>Microgastrinae</taxon>
        <taxon>Cotesia</taxon>
    </lineage>
</organism>
<dbReference type="AlphaFoldDB" id="A0A8J2HQ99"/>
<keyword evidence="11" id="KW-1185">Reference proteome</keyword>
<proteinExistence type="inferred from homology"/>
<comment type="subcellular location">
    <subcellularLocation>
        <location evidence="1 8">Mitochondrion inner membrane</location>
        <topology evidence="1 8">Single-pass membrane protein</topology>
    </subcellularLocation>
</comment>
<evidence type="ECO:0000256" key="3">
    <source>
        <dbReference type="ARBA" id="ARBA00022692"/>
    </source>
</evidence>
<keyword evidence="3" id="KW-0812">Transmembrane</keyword>
<feature type="compositionally biased region" description="Polar residues" evidence="9">
    <location>
        <begin position="118"/>
        <end position="129"/>
    </location>
</feature>
<name>A0A8J2HQ99_COTCN</name>
<reference evidence="10" key="1">
    <citation type="submission" date="2021-04" db="EMBL/GenBank/DDBJ databases">
        <authorList>
            <person name="Chebbi M.A.C M."/>
        </authorList>
    </citation>
    <scope>NUCLEOTIDE SEQUENCE</scope>
</reference>
<gene>
    <name evidence="10" type="ORF">HICCMSTLAB_LOCUS12200</name>
</gene>
<evidence type="ECO:0000256" key="8">
    <source>
        <dbReference type="RuleBase" id="RU363009"/>
    </source>
</evidence>
<evidence type="ECO:0000313" key="11">
    <source>
        <dbReference type="Proteomes" id="UP000786811"/>
    </source>
</evidence>
<evidence type="ECO:0000256" key="7">
    <source>
        <dbReference type="ARBA" id="ARBA00023136"/>
    </source>
</evidence>
<evidence type="ECO:0000256" key="1">
    <source>
        <dbReference type="ARBA" id="ARBA00004434"/>
    </source>
</evidence>
<evidence type="ECO:0000313" key="10">
    <source>
        <dbReference type="EMBL" id="CAG5106318.1"/>
    </source>
</evidence>
<dbReference type="GO" id="GO:0042407">
    <property type="term" value="P:cristae formation"/>
    <property type="evidence" value="ECO:0007669"/>
    <property type="project" value="TreeGrafter"/>
</dbReference>
<protein>
    <recommendedName>
        <fullName evidence="8">MICOS complex subunit MIC13</fullName>
    </recommendedName>
</protein>
<keyword evidence="5" id="KW-1133">Transmembrane helix</keyword>